<evidence type="ECO:0000313" key="13">
    <source>
        <dbReference type="Proteomes" id="UP000375525"/>
    </source>
</evidence>
<evidence type="ECO:0000256" key="1">
    <source>
        <dbReference type="ARBA" id="ARBA00004651"/>
    </source>
</evidence>
<dbReference type="Pfam" id="PF01384">
    <property type="entry name" value="PHO4"/>
    <property type="match status" value="1"/>
</dbReference>
<evidence type="ECO:0000256" key="3">
    <source>
        <dbReference type="ARBA" id="ARBA00022448"/>
    </source>
</evidence>
<reference evidence="12 13" key="1">
    <citation type="submission" date="2019-09" db="EMBL/GenBank/DDBJ databases">
        <authorList>
            <person name="Chandra G."/>
            <person name="Truman W A."/>
        </authorList>
    </citation>
    <scope>NUCLEOTIDE SEQUENCE [LARGE SCALE GENOMIC DNA]</scope>
    <source>
        <strain evidence="12">PS880</strain>
    </source>
</reference>
<comment type="catalytic activity">
    <reaction evidence="10">
        <text>phosphate(in) + H(+)(in) = phosphate(out) + H(+)(out)</text>
        <dbReference type="Rhea" id="RHEA:29939"/>
        <dbReference type="ChEBI" id="CHEBI:15378"/>
        <dbReference type="ChEBI" id="CHEBI:43474"/>
    </reaction>
</comment>
<feature type="transmembrane region" description="Helical" evidence="11">
    <location>
        <begin position="513"/>
        <end position="534"/>
    </location>
</feature>
<dbReference type="RefSeq" id="WP_150779087.1">
    <property type="nucleotide sequence ID" value="NZ_CABVIH010000005.1"/>
</dbReference>
<evidence type="ECO:0000256" key="7">
    <source>
        <dbReference type="ARBA" id="ARBA00022847"/>
    </source>
</evidence>
<evidence type="ECO:0000256" key="2">
    <source>
        <dbReference type="ARBA" id="ARBA00005342"/>
    </source>
</evidence>
<keyword evidence="9 11" id="KW-0472">Membrane</keyword>
<feature type="transmembrane region" description="Helical" evidence="11">
    <location>
        <begin position="275"/>
        <end position="293"/>
    </location>
</feature>
<proteinExistence type="inferred from homology"/>
<keyword evidence="5 11" id="KW-0592">Phosphate transport</keyword>
<keyword evidence="7" id="KW-0769">Symport</keyword>
<sequence length="538" mass="56654">MATPSFSATAQAPASSASPQLDKKPSAFTLVIFFGVLAIGLLFTAYSLMRDVKEVGTVVTTWTPYLLLGVALLIALGFEFVNGFHDTANAVATVIYTNSMPPNFAVAWSGFFNFLGVLLSSGAVAFGIIALLPVELILQVGSSAGFAMIFALLIAAILWNLGTWWLGLPASSSHTLIGSIIGVGVANALMHGRDGTSGVDWAQATKIGYALLLSPLVGFGFAALLLLALRAFVKNRSLYKAPEGNTPPPWWIRGMLIVTCTGVSFAHGSNDGQKGMGLIMLILVGTLPMAYALNRAMPADQALQFAAVAEVTQQALVRAAPQLAPADPRPVLSDYVRSKEATPQLVPALAALTGSIGAQVKGYGSLSDVPADAVGNVRNDMYLTSETIRLMDKNKIGNFDADTSAKLQLFKQQIDNSTRFIPTWVKIAVAIALGLGTMVGWKRIVVTVGEKIGKTHLTYAQGASAETVAMLTIGAADMFGLPVSTTHVLSSGVAGTMVANGGGLQMKTIRNLLMAWVLTLPAAILLSGSLYWLFTQIF</sequence>
<feature type="transmembrane region" description="Helical" evidence="11">
    <location>
        <begin position="144"/>
        <end position="166"/>
    </location>
</feature>
<evidence type="ECO:0000256" key="11">
    <source>
        <dbReference type="RuleBase" id="RU363058"/>
    </source>
</evidence>
<comment type="similarity">
    <text evidence="2">Belongs to the inorganic phosphate transporter (PiT) (TC 2.A.20) family. Pit subfamily.</text>
</comment>
<evidence type="ECO:0000256" key="5">
    <source>
        <dbReference type="ARBA" id="ARBA00022592"/>
    </source>
</evidence>
<feature type="transmembrane region" description="Helical" evidence="11">
    <location>
        <begin position="55"/>
        <end position="78"/>
    </location>
</feature>
<evidence type="ECO:0000256" key="9">
    <source>
        <dbReference type="ARBA" id="ARBA00023136"/>
    </source>
</evidence>
<keyword evidence="4" id="KW-1003">Cell membrane</keyword>
<dbReference type="PANTHER" id="PTHR11101">
    <property type="entry name" value="PHOSPHATE TRANSPORTER"/>
    <property type="match status" value="1"/>
</dbReference>
<dbReference type="InterPro" id="IPR001204">
    <property type="entry name" value="Phos_transporter"/>
</dbReference>
<feature type="transmembrane region" description="Helical" evidence="11">
    <location>
        <begin position="207"/>
        <end position="229"/>
    </location>
</feature>
<feature type="transmembrane region" description="Helical" evidence="11">
    <location>
        <begin position="106"/>
        <end position="132"/>
    </location>
</feature>
<evidence type="ECO:0000313" key="12">
    <source>
        <dbReference type="EMBL" id="VVO71294.1"/>
    </source>
</evidence>
<dbReference type="PANTHER" id="PTHR11101:SF65">
    <property type="entry name" value="LOW-AFFINITY INORGANIC PHOSPHATE TRANSPORTER PITA-RELATED"/>
    <property type="match status" value="1"/>
</dbReference>
<dbReference type="GO" id="GO:0005886">
    <property type="term" value="C:plasma membrane"/>
    <property type="evidence" value="ECO:0007669"/>
    <property type="project" value="UniProtKB-SubCell"/>
</dbReference>
<keyword evidence="6 11" id="KW-0812">Transmembrane</keyword>
<dbReference type="AlphaFoldDB" id="A0A5E7I4P3"/>
<dbReference type="Proteomes" id="UP000375525">
    <property type="component" value="Unassembled WGS sequence"/>
</dbReference>
<comment type="subcellular location">
    <subcellularLocation>
        <location evidence="1">Cell membrane</location>
        <topology evidence="1">Multi-pass membrane protein</topology>
    </subcellularLocation>
    <subcellularLocation>
        <location evidence="11">Membrane</location>
        <topology evidence="11">Multi-pass membrane protein</topology>
    </subcellularLocation>
</comment>
<accession>A0A5E7I4P3</accession>
<dbReference type="EMBL" id="CABVIH010000005">
    <property type="protein sequence ID" value="VVO71294.1"/>
    <property type="molecule type" value="Genomic_DNA"/>
</dbReference>
<dbReference type="GO" id="GO:0035435">
    <property type="term" value="P:phosphate ion transmembrane transport"/>
    <property type="evidence" value="ECO:0007669"/>
    <property type="project" value="TreeGrafter"/>
</dbReference>
<dbReference type="OrthoDB" id="9779554at2"/>
<feature type="transmembrane region" description="Helical" evidence="11">
    <location>
        <begin position="27"/>
        <end position="48"/>
    </location>
</feature>
<protein>
    <recommendedName>
        <fullName evidence="11">Phosphate transporter</fullName>
    </recommendedName>
</protein>
<keyword evidence="8 11" id="KW-1133">Transmembrane helix</keyword>
<organism evidence="12 13">
    <name type="scientific">Pseudomonas fluorescens</name>
    <dbReference type="NCBI Taxonomy" id="294"/>
    <lineage>
        <taxon>Bacteria</taxon>
        <taxon>Pseudomonadati</taxon>
        <taxon>Pseudomonadota</taxon>
        <taxon>Gammaproteobacteria</taxon>
        <taxon>Pseudomonadales</taxon>
        <taxon>Pseudomonadaceae</taxon>
        <taxon>Pseudomonas</taxon>
    </lineage>
</organism>
<evidence type="ECO:0000256" key="8">
    <source>
        <dbReference type="ARBA" id="ARBA00022989"/>
    </source>
</evidence>
<gene>
    <name evidence="12" type="primary">pitA_1</name>
    <name evidence="12" type="ORF">PS880_01321</name>
</gene>
<dbReference type="GO" id="GO:0005315">
    <property type="term" value="F:phosphate transmembrane transporter activity"/>
    <property type="evidence" value="ECO:0007669"/>
    <property type="project" value="InterPro"/>
</dbReference>
<feature type="transmembrane region" description="Helical" evidence="11">
    <location>
        <begin position="250"/>
        <end position="269"/>
    </location>
</feature>
<evidence type="ECO:0000256" key="4">
    <source>
        <dbReference type="ARBA" id="ARBA00022475"/>
    </source>
</evidence>
<keyword evidence="3 11" id="KW-0813">Transport</keyword>
<name>A0A5E7I4P3_PSEFL</name>
<evidence type="ECO:0000256" key="10">
    <source>
        <dbReference type="ARBA" id="ARBA00047348"/>
    </source>
</evidence>
<dbReference type="GO" id="GO:0015293">
    <property type="term" value="F:symporter activity"/>
    <property type="evidence" value="ECO:0007669"/>
    <property type="project" value="UniProtKB-KW"/>
</dbReference>
<evidence type="ECO:0000256" key="6">
    <source>
        <dbReference type="ARBA" id="ARBA00022692"/>
    </source>
</evidence>